<feature type="transmembrane region" description="Helical" evidence="1">
    <location>
        <begin position="117"/>
        <end position="134"/>
    </location>
</feature>
<dbReference type="InterPro" id="IPR017850">
    <property type="entry name" value="Alkaline_phosphatase_core_sf"/>
</dbReference>
<gene>
    <name evidence="3" type="ORF">UFOPK2809_00615</name>
    <name evidence="4" type="ORF">UFOPK4043_00315</name>
</gene>
<dbReference type="SUPFAM" id="SSF53649">
    <property type="entry name" value="Alkaline phosphatase-like"/>
    <property type="match status" value="2"/>
</dbReference>
<organism evidence="3">
    <name type="scientific">freshwater metagenome</name>
    <dbReference type="NCBI Taxonomy" id="449393"/>
    <lineage>
        <taxon>unclassified sequences</taxon>
        <taxon>metagenomes</taxon>
        <taxon>ecological metagenomes</taxon>
    </lineage>
</organism>
<dbReference type="Gene3D" id="3.40.720.10">
    <property type="entry name" value="Alkaline Phosphatase, subunit A"/>
    <property type="match status" value="2"/>
</dbReference>
<keyword evidence="1" id="KW-0812">Transmembrane</keyword>
<dbReference type="Pfam" id="PF00884">
    <property type="entry name" value="Sulfatase"/>
    <property type="match status" value="1"/>
</dbReference>
<reference evidence="3" key="1">
    <citation type="submission" date="2020-05" db="EMBL/GenBank/DDBJ databases">
        <authorList>
            <person name="Chiriac C."/>
            <person name="Salcher M."/>
            <person name="Ghai R."/>
            <person name="Kavagutti S V."/>
        </authorList>
    </citation>
    <scope>NUCLEOTIDE SEQUENCE</scope>
</reference>
<feature type="transmembrane region" description="Helical" evidence="1">
    <location>
        <begin position="21"/>
        <end position="39"/>
    </location>
</feature>
<evidence type="ECO:0000259" key="2">
    <source>
        <dbReference type="Pfam" id="PF00884"/>
    </source>
</evidence>
<name>A0A6J6TH49_9ZZZZ</name>
<feature type="transmembrane region" description="Helical" evidence="1">
    <location>
        <begin position="146"/>
        <end position="165"/>
    </location>
</feature>
<dbReference type="PANTHER" id="PTHR43751:SF3">
    <property type="entry name" value="SULFATASE N-TERMINAL DOMAIN-CONTAINING PROTEIN"/>
    <property type="match status" value="1"/>
</dbReference>
<sequence>MSAVRHSVGSRIGARRNNSPLDIAAWLVAPFILVVVIPANEKIASNAVFFAAHSVSPITWLAVLAVFLVALWLALSAVLTLVRKISTPRAFDYVTSILMFLTTWFLAGNLASRLMSSSAPILGPLLGLLVAALLTQLARRIMMGKALVIFAAVAAFFPVVMSLTAGSDASAAELTFKESDARPNIIWVISDELQYPLAFDEQGLVRKELPNLAKLQESATTYTHAYATANYTDYAVPSQLAGISDVAGEGAERMAKVRSGIGIVPSLASEYSVVMQSPIYHFECDSTACASAGSDQDSNIFVRYLGFAKDAAAVAGRTALAPPFSNVFPSLDGKWRDFWSGGDEFGDNAEGNSVQKVIDGINRAHLDNPSSPLFAFWHTIRTHAPWSVDREGKEIYPSRLPVVEGAHMVGSDENGLYTSPELQSIERRLYANSAVDFDRQLGELLETLKADGLFENTMIIITADHGAGITVSRDRRLGDTDQQLWTEVAHVPLLIKAPNQTMAMTVTEPRSTGQIAQSVVDAALATTAKELVLAPNLGQAPKSGPVFTSVAYGGVMTPWVYSGQAEPSPWLAEDLSPPNPEHPFAIGIDAALIDAPVPAGWDELADAAIDALPGESDQQLLVVDRPTGSCAIGQHVGLVSANGVVIGSVLWEQGRQATGPTTRGWAIVPRAADYSVWCSN</sequence>
<accession>A0A6J6TH49</accession>
<proteinExistence type="predicted"/>
<feature type="transmembrane region" description="Helical" evidence="1">
    <location>
        <begin position="93"/>
        <end position="111"/>
    </location>
</feature>
<feature type="transmembrane region" description="Helical" evidence="1">
    <location>
        <begin position="59"/>
        <end position="81"/>
    </location>
</feature>
<dbReference type="PANTHER" id="PTHR43751">
    <property type="entry name" value="SULFATASE"/>
    <property type="match status" value="1"/>
</dbReference>
<dbReference type="InterPro" id="IPR000917">
    <property type="entry name" value="Sulfatase_N"/>
</dbReference>
<keyword evidence="1" id="KW-1133">Transmembrane helix</keyword>
<keyword evidence="1" id="KW-0472">Membrane</keyword>
<dbReference type="AlphaFoldDB" id="A0A6J6TH49"/>
<evidence type="ECO:0000313" key="4">
    <source>
        <dbReference type="EMBL" id="CAB4997883.1"/>
    </source>
</evidence>
<evidence type="ECO:0000256" key="1">
    <source>
        <dbReference type="SAM" id="Phobius"/>
    </source>
</evidence>
<feature type="domain" description="Sulfatase N-terminal" evidence="2">
    <location>
        <begin position="183"/>
        <end position="523"/>
    </location>
</feature>
<protein>
    <submittedName>
        <fullName evidence="3">Unannotated protein</fullName>
    </submittedName>
</protein>
<evidence type="ECO:0000313" key="3">
    <source>
        <dbReference type="EMBL" id="CAB4745629.1"/>
    </source>
</evidence>
<dbReference type="InterPro" id="IPR052701">
    <property type="entry name" value="GAG_Ulvan_Degrading_Sulfatases"/>
</dbReference>
<dbReference type="EMBL" id="CAFBPA010000029">
    <property type="protein sequence ID" value="CAB4997883.1"/>
    <property type="molecule type" value="Genomic_DNA"/>
</dbReference>
<dbReference type="EMBL" id="CAEZZA010000066">
    <property type="protein sequence ID" value="CAB4745629.1"/>
    <property type="molecule type" value="Genomic_DNA"/>
</dbReference>